<evidence type="ECO:0000313" key="4">
    <source>
        <dbReference type="Proteomes" id="UP000199393"/>
    </source>
</evidence>
<gene>
    <name evidence="3" type="ORF">GA0070620_0693</name>
</gene>
<feature type="compositionally biased region" description="Basic and acidic residues" evidence="1">
    <location>
        <begin position="1"/>
        <end position="12"/>
    </location>
</feature>
<feature type="region of interest" description="Disordered" evidence="1">
    <location>
        <begin position="1"/>
        <end position="21"/>
    </location>
</feature>
<keyword evidence="2" id="KW-0812">Transmembrane</keyword>
<name>A0A1C3MY24_9ACTN</name>
<evidence type="ECO:0000256" key="1">
    <source>
        <dbReference type="SAM" id="MobiDB-lite"/>
    </source>
</evidence>
<keyword evidence="2" id="KW-1133">Transmembrane helix</keyword>
<evidence type="ECO:0000256" key="2">
    <source>
        <dbReference type="SAM" id="Phobius"/>
    </source>
</evidence>
<proteinExistence type="predicted"/>
<accession>A0A1C3MY24</accession>
<dbReference type="OrthoDB" id="3399934at2"/>
<dbReference type="Proteomes" id="UP000199393">
    <property type="component" value="Chromosome I"/>
</dbReference>
<protein>
    <submittedName>
        <fullName evidence="3">Uncharacterized protein</fullName>
    </submittedName>
</protein>
<dbReference type="AlphaFoldDB" id="A0A1C3MY24"/>
<keyword evidence="2" id="KW-0472">Membrane</keyword>
<sequence length="186" mass="19826">MIDLGDPDRQPARSDATSPGRHLARRAMMPWLVVAFVTGVAIGGVGVDQLRDSRDEREQNAVIALAAFPESAETGGGLAQGWARLVTQMRLVNGGPAPITVRAVRMESPGVTIRGIGPPPVVPARGVGLLVVELGVECATPLQPEPLSIRFTVETTDRHVSEVDQPIVLVRSEWERDARAVCESPG</sequence>
<keyword evidence="4" id="KW-1185">Reference proteome</keyword>
<dbReference type="RefSeq" id="WP_091588529.1">
    <property type="nucleotide sequence ID" value="NZ_JBHRWG010000002.1"/>
</dbReference>
<evidence type="ECO:0000313" key="3">
    <source>
        <dbReference type="EMBL" id="SBV25223.1"/>
    </source>
</evidence>
<organism evidence="3 4">
    <name type="scientific">Micromonospora krabiensis</name>
    <dbReference type="NCBI Taxonomy" id="307121"/>
    <lineage>
        <taxon>Bacteria</taxon>
        <taxon>Bacillati</taxon>
        <taxon>Actinomycetota</taxon>
        <taxon>Actinomycetes</taxon>
        <taxon>Micromonosporales</taxon>
        <taxon>Micromonosporaceae</taxon>
        <taxon>Micromonospora</taxon>
    </lineage>
</organism>
<dbReference type="EMBL" id="LT598496">
    <property type="protein sequence ID" value="SBV25223.1"/>
    <property type="molecule type" value="Genomic_DNA"/>
</dbReference>
<reference evidence="4" key="1">
    <citation type="submission" date="2016-06" db="EMBL/GenBank/DDBJ databases">
        <authorList>
            <person name="Varghese N."/>
        </authorList>
    </citation>
    <scope>NUCLEOTIDE SEQUENCE [LARGE SCALE GENOMIC DNA]</scope>
    <source>
        <strain evidence="4">DSM 45344</strain>
    </source>
</reference>
<feature type="transmembrane region" description="Helical" evidence="2">
    <location>
        <begin position="28"/>
        <end position="47"/>
    </location>
</feature>